<dbReference type="AlphaFoldDB" id="V5WJE4"/>
<dbReference type="RefSeq" id="WP_024268203.1">
    <property type="nucleotide sequence ID" value="NC_023035.1"/>
</dbReference>
<dbReference type="eggNOG" id="COG1861">
    <property type="taxonomic scope" value="Bacteria"/>
</dbReference>
<dbReference type="Proteomes" id="UP000018680">
    <property type="component" value="Chromosome"/>
</dbReference>
<dbReference type="OrthoDB" id="9815559at2"/>
<dbReference type="Pfam" id="PF02348">
    <property type="entry name" value="CTP_transf_3"/>
    <property type="match status" value="1"/>
</dbReference>
<sequence>MFSDTLNRRSGVFLQARLGSSRLPHKILLDLQGRTVLEHAMRRLSLVHADVHAVLTDSHSYPVLNKICSSVPGWECFEGPAEDVLARYVFAARHFAVDTIIRATADNPLVSFRLANLLLEYRGADEPGKTERTSNTGVPRNSGSRLPDYLAHSGIPYGCGVECVSSEALEQAFIDSVDPYDHEHVCPYIYKHPHKFHIRTLAAPREFQGADLRLTLDTREDYRYLAGLFRNQDMDSLPDLPSILKNIYTLAV</sequence>
<accession>V5WJE4</accession>
<name>V5WJE4_9SPIO</name>
<proteinExistence type="predicted"/>
<dbReference type="InterPro" id="IPR003329">
    <property type="entry name" value="Cytidylyl_trans"/>
</dbReference>
<dbReference type="KEGG" id="slr:L21SP2_1913"/>
<dbReference type="HOGENOM" id="CLU_072501_0_0_12"/>
<dbReference type="SUPFAM" id="SSF53448">
    <property type="entry name" value="Nucleotide-diphospho-sugar transferases"/>
    <property type="match status" value="1"/>
</dbReference>
<dbReference type="Gene3D" id="3.90.550.10">
    <property type="entry name" value="Spore Coat Polysaccharide Biosynthesis Protein SpsA, Chain A"/>
    <property type="match status" value="1"/>
</dbReference>
<dbReference type="STRING" id="1307761.L21SP2_1913"/>
<organism evidence="1 2">
    <name type="scientific">Salinispira pacifica</name>
    <dbReference type="NCBI Taxonomy" id="1307761"/>
    <lineage>
        <taxon>Bacteria</taxon>
        <taxon>Pseudomonadati</taxon>
        <taxon>Spirochaetota</taxon>
        <taxon>Spirochaetia</taxon>
        <taxon>Spirochaetales</taxon>
        <taxon>Spirochaetaceae</taxon>
        <taxon>Salinispira</taxon>
    </lineage>
</organism>
<gene>
    <name evidence="1" type="ORF">L21SP2_1913</name>
</gene>
<reference evidence="1 2" key="1">
    <citation type="journal article" date="2015" name="Stand. Genomic Sci.">
        <title>Complete genome sequence and description of Salinispira pacifica gen. nov., sp. nov., a novel spirochaete isolated form a hypersaline microbial mat.</title>
        <authorList>
            <person name="Ben Hania W."/>
            <person name="Joseph M."/>
            <person name="Schumann P."/>
            <person name="Bunk B."/>
            <person name="Fiebig A."/>
            <person name="Sproer C."/>
            <person name="Klenk H.P."/>
            <person name="Fardeau M.L."/>
            <person name="Spring S."/>
        </authorList>
    </citation>
    <scope>NUCLEOTIDE SEQUENCE [LARGE SCALE GENOMIC DNA]</scope>
    <source>
        <strain evidence="1 2">L21-RPul-D2</strain>
    </source>
</reference>
<dbReference type="EMBL" id="CP006939">
    <property type="protein sequence ID" value="AHC15286.1"/>
    <property type="molecule type" value="Genomic_DNA"/>
</dbReference>
<protein>
    <submittedName>
        <fullName evidence="1">Spore coat polysaccharide biosynthesis protein F (SpsF)</fullName>
    </submittedName>
</protein>
<evidence type="ECO:0000313" key="1">
    <source>
        <dbReference type="EMBL" id="AHC15286.1"/>
    </source>
</evidence>
<evidence type="ECO:0000313" key="2">
    <source>
        <dbReference type="Proteomes" id="UP000018680"/>
    </source>
</evidence>
<keyword evidence="2" id="KW-1185">Reference proteome</keyword>
<dbReference type="InterPro" id="IPR029044">
    <property type="entry name" value="Nucleotide-diphossugar_trans"/>
</dbReference>